<proteinExistence type="predicted"/>
<evidence type="ECO:0000313" key="2">
    <source>
        <dbReference type="Proteomes" id="UP001352852"/>
    </source>
</evidence>
<keyword evidence="2" id="KW-1185">Reference proteome</keyword>
<comment type="caution">
    <text evidence="1">The sequence shown here is derived from an EMBL/GenBank/DDBJ whole genome shotgun (WGS) entry which is preliminary data.</text>
</comment>
<dbReference type="EMBL" id="JAHUTJ010028462">
    <property type="protein sequence ID" value="MED6275660.1"/>
    <property type="molecule type" value="Genomic_DNA"/>
</dbReference>
<name>A0ABU7DMF4_9TELE</name>
<gene>
    <name evidence="1" type="ORF">CHARACLAT_028662</name>
</gene>
<dbReference type="Proteomes" id="UP001352852">
    <property type="component" value="Unassembled WGS sequence"/>
</dbReference>
<organism evidence="1 2">
    <name type="scientific">Characodon lateralis</name>
    <dbReference type="NCBI Taxonomy" id="208331"/>
    <lineage>
        <taxon>Eukaryota</taxon>
        <taxon>Metazoa</taxon>
        <taxon>Chordata</taxon>
        <taxon>Craniata</taxon>
        <taxon>Vertebrata</taxon>
        <taxon>Euteleostomi</taxon>
        <taxon>Actinopterygii</taxon>
        <taxon>Neopterygii</taxon>
        <taxon>Teleostei</taxon>
        <taxon>Neoteleostei</taxon>
        <taxon>Acanthomorphata</taxon>
        <taxon>Ovalentaria</taxon>
        <taxon>Atherinomorphae</taxon>
        <taxon>Cyprinodontiformes</taxon>
        <taxon>Goodeidae</taxon>
        <taxon>Characodon</taxon>
    </lineage>
</organism>
<protein>
    <recommendedName>
        <fullName evidence="3">EF-hand domain-containing protein</fullName>
    </recommendedName>
</protein>
<evidence type="ECO:0000313" key="1">
    <source>
        <dbReference type="EMBL" id="MED6275660.1"/>
    </source>
</evidence>
<reference evidence="1 2" key="1">
    <citation type="submission" date="2021-06" db="EMBL/GenBank/DDBJ databases">
        <authorList>
            <person name="Palmer J.M."/>
        </authorList>
    </citation>
    <scope>NUCLEOTIDE SEQUENCE [LARGE SCALE GENOMIC DNA]</scope>
    <source>
        <strain evidence="1 2">CL_MEX2019</strain>
        <tissue evidence="1">Muscle</tissue>
    </source>
</reference>
<accession>A0ABU7DMF4</accession>
<sequence length="114" mass="13006">VKKLTKHLCPNAHGKINFKDFCHAVFAIKGFEEILKIAVCPRSLTSRHQSVTDNGYIYQVNLCIDGDPDFLTGNTVERQEITALGHKTETLHLHIHVFLQTHHLSCIPFLIYRV</sequence>
<feature type="non-terminal residue" evidence="1">
    <location>
        <position position="1"/>
    </location>
</feature>
<evidence type="ECO:0008006" key="3">
    <source>
        <dbReference type="Google" id="ProtNLM"/>
    </source>
</evidence>